<dbReference type="InterPro" id="IPR004679">
    <property type="entry name" value="2-OHcarboxylate_transport"/>
</dbReference>
<sequence length="506" mass="56057">MKTKNSKIPCSTDNCNKRQKPIITNSLSKNKSNILGFPFLIILLFCFLGMLHIFLSYNFEKNIFNNNFWHNSISMLFFIMILSSIFKFIADRTPIIKDIGGSSILYLLVPAFLLSYKFFPESSSITQFQQAFKAKASYLNSSSGIGFSEFFVSALISGSLLNIKKHTLNEAFKRFLPLVIISLIISGLSVGIMGYFFKPIGGINGVNGSNYNFFVNSIFYIFVPIASGGLTCGIIPLTMIFSQGNTIFEEKFKSHIIPALLISGIFSVILSGLIKKFLGKTRFDSPDGNLEKKSINKKNNNKSNSNDCKGLDEKFTHSELATGFISIFVLYVSSSIARNLLIRCLPLNMENYIPPTIIFLVLLVLLFKFFDIMPSYYVNCTNQASTFITKTFTPTVLMLVGCGIDINKIINSFYNIPFLVICMLCVIITALSAAIIGNKFGYYPVQSAISAGLCANSIGGAGNIAILEASKSFVLMPYAQIATRLGGDIIVILSSIFFPLFYNIQI</sequence>
<keyword evidence="3" id="KW-1185">Reference proteome</keyword>
<keyword evidence="1" id="KW-1133">Transmembrane helix</keyword>
<feature type="transmembrane region" description="Helical" evidence="1">
    <location>
        <begin position="352"/>
        <end position="372"/>
    </location>
</feature>
<comment type="caution">
    <text evidence="2">The sequence shown here is derived from an EMBL/GenBank/DDBJ whole genome shotgun (WGS) entry which is preliminary data.</text>
</comment>
<dbReference type="RefSeq" id="WP_138108050.1">
    <property type="nucleotide sequence ID" value="NZ_VBRA02000009.1"/>
</dbReference>
<feature type="transmembrane region" description="Helical" evidence="1">
    <location>
        <begin position="175"/>
        <end position="197"/>
    </location>
</feature>
<keyword evidence="1" id="KW-0812">Transmembrane</keyword>
<feature type="transmembrane region" description="Helical" evidence="1">
    <location>
        <begin position="139"/>
        <end position="163"/>
    </location>
</feature>
<dbReference type="Pfam" id="PF03390">
    <property type="entry name" value="2HCT"/>
    <property type="match status" value="1"/>
</dbReference>
<accession>A0ABS5BIR8</accession>
<protein>
    <submittedName>
        <fullName evidence="2">Malate:citrate symporter</fullName>
    </submittedName>
</protein>
<organism evidence="2 3">
    <name type="scientific">Texas Phoenix palm phytoplasma</name>
    <dbReference type="NCBI Taxonomy" id="176709"/>
    <lineage>
        <taxon>Bacteria</taxon>
        <taxon>Bacillati</taxon>
        <taxon>Mycoplasmatota</taxon>
        <taxon>Mollicutes</taxon>
        <taxon>Acholeplasmatales</taxon>
        <taxon>Acholeplasmataceae</taxon>
        <taxon>Candidatus Phytoplasma</taxon>
        <taxon>16SrIV (Coconut lethal yellows group)</taxon>
    </lineage>
</organism>
<feature type="transmembrane region" description="Helical" evidence="1">
    <location>
        <begin position="481"/>
        <end position="502"/>
    </location>
</feature>
<feature type="transmembrane region" description="Helical" evidence="1">
    <location>
        <begin position="254"/>
        <end position="274"/>
    </location>
</feature>
<dbReference type="EMBL" id="VBRA02000009">
    <property type="protein sequence ID" value="MBP3059478.1"/>
    <property type="molecule type" value="Genomic_DNA"/>
</dbReference>
<feature type="transmembrane region" description="Helical" evidence="1">
    <location>
        <begin position="320"/>
        <end position="340"/>
    </location>
</feature>
<name>A0ABS5BIR8_9MOLU</name>
<dbReference type="PANTHER" id="PTHR40033:SF1">
    <property type="entry name" value="CITRATE-SODIUM SYMPORTER"/>
    <property type="match status" value="1"/>
</dbReference>
<proteinExistence type="predicted"/>
<feature type="transmembrane region" description="Helical" evidence="1">
    <location>
        <begin position="416"/>
        <end position="436"/>
    </location>
</feature>
<gene>
    <name evidence="2" type="ORF">FEF22_001640</name>
</gene>
<evidence type="ECO:0000313" key="2">
    <source>
        <dbReference type="EMBL" id="MBP3059478.1"/>
    </source>
</evidence>
<dbReference type="PANTHER" id="PTHR40033">
    <property type="entry name" value="NA(+)-MALATE SYMPORTER"/>
    <property type="match status" value="1"/>
</dbReference>
<dbReference type="Proteomes" id="UP001192346">
    <property type="component" value="Unassembled WGS sequence"/>
</dbReference>
<reference evidence="2" key="1">
    <citation type="submission" date="2019-10" db="EMBL/GenBank/DDBJ databases">
        <title>Whole Genome Sequencing and Characterization of Texas Phoenix Palm Decline Phytoplasma Belongs to Lethal Yellowing (16SrIV) Group.</title>
        <authorList>
            <person name="Bao M."/>
        </authorList>
    </citation>
    <scope>NUCLEOTIDE SEQUENCE [LARGE SCALE GENOMIC DNA]</scope>
    <source>
        <strain evidence="2">ACPD</strain>
    </source>
</reference>
<feature type="transmembrane region" description="Helical" evidence="1">
    <location>
        <begin position="217"/>
        <end position="242"/>
    </location>
</feature>
<evidence type="ECO:0000313" key="3">
    <source>
        <dbReference type="Proteomes" id="UP001192346"/>
    </source>
</evidence>
<feature type="transmembrane region" description="Helical" evidence="1">
    <location>
        <begin position="102"/>
        <end position="119"/>
    </location>
</feature>
<keyword evidence="1" id="KW-0472">Membrane</keyword>
<evidence type="ECO:0000256" key="1">
    <source>
        <dbReference type="SAM" id="Phobius"/>
    </source>
</evidence>
<feature type="transmembrane region" description="Helical" evidence="1">
    <location>
        <begin position="34"/>
        <end position="57"/>
    </location>
</feature>
<feature type="transmembrane region" description="Helical" evidence="1">
    <location>
        <begin position="69"/>
        <end position="90"/>
    </location>
</feature>